<dbReference type="InterPro" id="IPR049278">
    <property type="entry name" value="MS_channel_C"/>
</dbReference>
<dbReference type="InterPro" id="IPR010920">
    <property type="entry name" value="LSM_dom_sf"/>
</dbReference>
<dbReference type="Proteomes" id="UP000049979">
    <property type="component" value="Unassembled WGS sequence"/>
</dbReference>
<organism evidence="11 12">
    <name type="scientific">Roseburia faecis</name>
    <dbReference type="NCBI Taxonomy" id="301302"/>
    <lineage>
        <taxon>Bacteria</taxon>
        <taxon>Bacillati</taxon>
        <taxon>Bacillota</taxon>
        <taxon>Clostridia</taxon>
        <taxon>Lachnospirales</taxon>
        <taxon>Lachnospiraceae</taxon>
        <taxon>Roseburia</taxon>
    </lineage>
</organism>
<dbReference type="GeneID" id="99747611"/>
<feature type="domain" description="Mechanosensitive ion channel transmembrane helices 2/3" evidence="10">
    <location>
        <begin position="89"/>
        <end position="128"/>
    </location>
</feature>
<evidence type="ECO:0000259" key="8">
    <source>
        <dbReference type="Pfam" id="PF00924"/>
    </source>
</evidence>
<dbReference type="GO" id="GO:0008381">
    <property type="term" value="F:mechanosensitive monoatomic ion channel activity"/>
    <property type="evidence" value="ECO:0007669"/>
    <property type="project" value="InterPro"/>
</dbReference>
<evidence type="ECO:0000256" key="3">
    <source>
        <dbReference type="ARBA" id="ARBA00022475"/>
    </source>
</evidence>
<feature type="domain" description="Mechanosensitive ion channel MscS C-terminal" evidence="9">
    <location>
        <begin position="204"/>
        <end position="286"/>
    </location>
</feature>
<dbReference type="InterPro" id="IPR006686">
    <property type="entry name" value="MscS_channel_CS"/>
</dbReference>
<keyword evidence="5 7" id="KW-1133">Transmembrane helix</keyword>
<dbReference type="InterPro" id="IPR011066">
    <property type="entry name" value="MscS_channel_C_sf"/>
</dbReference>
<accession>A0A0M6WS26</accession>
<evidence type="ECO:0000256" key="7">
    <source>
        <dbReference type="SAM" id="Phobius"/>
    </source>
</evidence>
<dbReference type="InterPro" id="IPR049142">
    <property type="entry name" value="MS_channel_1st"/>
</dbReference>
<evidence type="ECO:0000259" key="10">
    <source>
        <dbReference type="Pfam" id="PF21088"/>
    </source>
</evidence>
<gene>
    <name evidence="11" type="ORF">M72_09791</name>
</gene>
<protein>
    <submittedName>
        <fullName evidence="11">Mechanosensitive channel protein</fullName>
    </submittedName>
</protein>
<feature type="domain" description="Mechanosensitive ion channel MscS" evidence="8">
    <location>
        <begin position="130"/>
        <end position="198"/>
    </location>
</feature>
<sequence>MGILITDQLTQLSTESEVLNEVAKNPGIIRKYLQDLTPSLLGFLVQLMIAVIILLVGSRMIKMLVKMVRRFLERGKVEAGVVSFLSSFVKYALYFVLAMIILGQFGVTTSSVIAVLGSAGLTMGLALQGSLSNFAGGVLILLLKPFVVGDYILDNASSEEGTVKEITIFYTKLLTIDNKLILIPNGSLSNSSITNYSHMDMRRIDLTVGVGYESDLSKVKAVLEGVVKTETAVIKDEPVDIFVSDLGDSAVDMGIRVWVKTEDYWPVRWRLLEQMKNALDENGISIPFPQMDVSIRKE</sequence>
<evidence type="ECO:0000256" key="5">
    <source>
        <dbReference type="ARBA" id="ARBA00022989"/>
    </source>
</evidence>
<dbReference type="Pfam" id="PF05552">
    <property type="entry name" value="MS_channel_1st_1"/>
    <property type="match status" value="1"/>
</dbReference>
<evidence type="ECO:0000256" key="6">
    <source>
        <dbReference type="ARBA" id="ARBA00023136"/>
    </source>
</evidence>
<feature type="transmembrane region" description="Helical" evidence="7">
    <location>
        <begin position="40"/>
        <end position="58"/>
    </location>
</feature>
<dbReference type="Gene3D" id="2.30.30.60">
    <property type="match status" value="1"/>
</dbReference>
<dbReference type="EMBL" id="CVRR01000033">
    <property type="protein sequence ID" value="CRL40512.1"/>
    <property type="molecule type" value="Genomic_DNA"/>
</dbReference>
<evidence type="ECO:0000256" key="2">
    <source>
        <dbReference type="ARBA" id="ARBA00008017"/>
    </source>
</evidence>
<reference evidence="12" key="1">
    <citation type="submission" date="2015-05" db="EMBL/GenBank/DDBJ databases">
        <authorList>
            <consortium name="Pathogen Informatics"/>
        </authorList>
    </citation>
    <scope>NUCLEOTIDE SEQUENCE [LARGE SCALE GENOMIC DNA]</scope>
    <source>
        <strain evidence="12">M72</strain>
    </source>
</reference>
<dbReference type="PANTHER" id="PTHR30221:SF1">
    <property type="entry name" value="SMALL-CONDUCTANCE MECHANOSENSITIVE CHANNEL"/>
    <property type="match status" value="1"/>
</dbReference>
<proteinExistence type="inferred from homology"/>
<keyword evidence="4 7" id="KW-0812">Transmembrane</keyword>
<dbReference type="RefSeq" id="WP_055068252.1">
    <property type="nucleotide sequence ID" value="NZ_CP173697.1"/>
</dbReference>
<dbReference type="Gene3D" id="3.30.70.100">
    <property type="match status" value="1"/>
</dbReference>
<dbReference type="InterPro" id="IPR006685">
    <property type="entry name" value="MscS_channel_2nd"/>
</dbReference>
<dbReference type="SUPFAM" id="SSF82689">
    <property type="entry name" value="Mechanosensitive channel protein MscS (YggB), C-terminal domain"/>
    <property type="match status" value="1"/>
</dbReference>
<dbReference type="SUPFAM" id="SSF82861">
    <property type="entry name" value="Mechanosensitive channel protein MscS (YggB), transmembrane region"/>
    <property type="match status" value="1"/>
</dbReference>
<dbReference type="AlphaFoldDB" id="A0A0M6WS26"/>
<dbReference type="InterPro" id="IPR011014">
    <property type="entry name" value="MscS_channel_TM-2"/>
</dbReference>
<dbReference type="InterPro" id="IPR008910">
    <property type="entry name" value="MSC_TM_helix"/>
</dbReference>
<name>A0A0M6WS26_9FIRM</name>
<comment type="similarity">
    <text evidence="2">Belongs to the MscS (TC 1.A.23) family.</text>
</comment>
<dbReference type="Pfam" id="PF21088">
    <property type="entry name" value="MS_channel_1st"/>
    <property type="match status" value="1"/>
</dbReference>
<feature type="transmembrane region" description="Helical" evidence="7">
    <location>
        <begin position="79"/>
        <end position="101"/>
    </location>
</feature>
<dbReference type="SUPFAM" id="SSF50182">
    <property type="entry name" value="Sm-like ribonucleoproteins"/>
    <property type="match status" value="1"/>
</dbReference>
<dbReference type="PROSITE" id="PS01246">
    <property type="entry name" value="UPF0003"/>
    <property type="match status" value="1"/>
</dbReference>
<dbReference type="Pfam" id="PF21082">
    <property type="entry name" value="MS_channel_3rd"/>
    <property type="match status" value="1"/>
</dbReference>
<evidence type="ECO:0000256" key="4">
    <source>
        <dbReference type="ARBA" id="ARBA00022692"/>
    </source>
</evidence>
<evidence type="ECO:0000259" key="9">
    <source>
        <dbReference type="Pfam" id="PF21082"/>
    </source>
</evidence>
<dbReference type="GO" id="GO:0005886">
    <property type="term" value="C:plasma membrane"/>
    <property type="evidence" value="ECO:0007669"/>
    <property type="project" value="UniProtKB-SubCell"/>
</dbReference>
<keyword evidence="6 7" id="KW-0472">Membrane</keyword>
<evidence type="ECO:0000313" key="12">
    <source>
        <dbReference type="Proteomes" id="UP000049979"/>
    </source>
</evidence>
<keyword evidence="12" id="KW-1185">Reference proteome</keyword>
<evidence type="ECO:0000256" key="1">
    <source>
        <dbReference type="ARBA" id="ARBA00004651"/>
    </source>
</evidence>
<evidence type="ECO:0000313" key="11">
    <source>
        <dbReference type="EMBL" id="CRL40512.1"/>
    </source>
</evidence>
<dbReference type="InterPro" id="IPR023408">
    <property type="entry name" value="MscS_beta-dom_sf"/>
</dbReference>
<dbReference type="STRING" id="301302.ERS852420_02042"/>
<dbReference type="Gene3D" id="1.10.287.1260">
    <property type="match status" value="1"/>
</dbReference>
<comment type="subcellular location">
    <subcellularLocation>
        <location evidence="1">Cell membrane</location>
        <topology evidence="1">Multi-pass membrane protein</topology>
    </subcellularLocation>
</comment>
<keyword evidence="3" id="KW-1003">Cell membrane</keyword>
<dbReference type="Pfam" id="PF00924">
    <property type="entry name" value="MS_channel_2nd"/>
    <property type="match status" value="1"/>
</dbReference>
<dbReference type="PANTHER" id="PTHR30221">
    <property type="entry name" value="SMALL-CONDUCTANCE MECHANOSENSITIVE CHANNEL"/>
    <property type="match status" value="1"/>
</dbReference>
<dbReference type="InterPro" id="IPR045275">
    <property type="entry name" value="MscS_archaea/bacteria_type"/>
</dbReference>